<evidence type="ECO:0000313" key="2">
    <source>
        <dbReference type="Proteomes" id="UP000294963"/>
    </source>
</evidence>
<accession>A0A4R1XQF3</accession>
<name>A0A4R1XQF3_ACICA</name>
<protein>
    <recommendedName>
        <fullName evidence="3">Phage tail protein</fullName>
    </recommendedName>
</protein>
<dbReference type="Proteomes" id="UP000294963">
    <property type="component" value="Unassembled WGS sequence"/>
</dbReference>
<dbReference type="EMBL" id="SLVJ01000026">
    <property type="protein sequence ID" value="TCM61863.1"/>
    <property type="molecule type" value="Genomic_DNA"/>
</dbReference>
<proteinExistence type="predicted"/>
<sequence>MSEEVVGSIVMSYDGLEYDCSKFTASITTGTKPVPTMNRAQRIKFVATGIRTFELSVSVVVPDGKDAVKWLDIRDGRISIESPSGNFRETFIDCHTTSVSASYDMNGETLRDLSMFCLDYLDETL</sequence>
<dbReference type="AlphaFoldDB" id="A0A4R1XQF3"/>
<evidence type="ECO:0000313" key="1">
    <source>
        <dbReference type="EMBL" id="TCM61863.1"/>
    </source>
</evidence>
<organism evidence="1 2">
    <name type="scientific">Acinetobacter calcoaceticus</name>
    <dbReference type="NCBI Taxonomy" id="471"/>
    <lineage>
        <taxon>Bacteria</taxon>
        <taxon>Pseudomonadati</taxon>
        <taxon>Pseudomonadota</taxon>
        <taxon>Gammaproteobacteria</taxon>
        <taxon>Moraxellales</taxon>
        <taxon>Moraxellaceae</taxon>
        <taxon>Acinetobacter</taxon>
        <taxon>Acinetobacter calcoaceticus/baumannii complex</taxon>
    </lineage>
</organism>
<keyword evidence="2" id="KW-1185">Reference proteome</keyword>
<comment type="caution">
    <text evidence="1">The sequence shown here is derived from an EMBL/GenBank/DDBJ whole genome shotgun (WGS) entry which is preliminary data.</text>
</comment>
<gene>
    <name evidence="1" type="ORF">EC844_12617</name>
</gene>
<evidence type="ECO:0008006" key="3">
    <source>
        <dbReference type="Google" id="ProtNLM"/>
    </source>
</evidence>
<reference evidence="1 2" key="1">
    <citation type="submission" date="2019-03" db="EMBL/GenBank/DDBJ databases">
        <title>Genomic analyses of the natural microbiome of Caenorhabditis elegans.</title>
        <authorList>
            <person name="Samuel B."/>
        </authorList>
    </citation>
    <scope>NUCLEOTIDE SEQUENCE [LARGE SCALE GENOMIC DNA]</scope>
    <source>
        <strain evidence="1 2">JUb89</strain>
    </source>
</reference>
<dbReference type="OrthoDB" id="5455158at2"/>